<protein>
    <submittedName>
        <fullName evidence="2">Uncharacterized protein</fullName>
    </submittedName>
</protein>
<sequence length="48" mass="5353">MTRPPSDGDSRGRLKGKQPSMPASSARSLELRDLVDFINLELEPHSLF</sequence>
<feature type="region of interest" description="Disordered" evidence="1">
    <location>
        <begin position="1"/>
        <end position="27"/>
    </location>
</feature>
<dbReference type="Proteomes" id="UP001501442">
    <property type="component" value="Unassembled WGS sequence"/>
</dbReference>
<accession>A0ABP8UAB0</accession>
<feature type="compositionally biased region" description="Basic and acidic residues" evidence="1">
    <location>
        <begin position="1"/>
        <end position="12"/>
    </location>
</feature>
<dbReference type="RefSeq" id="WP_345431774.1">
    <property type="nucleotide sequence ID" value="NZ_BAABHK010000004.1"/>
</dbReference>
<reference evidence="3" key="1">
    <citation type="journal article" date="2019" name="Int. J. Syst. Evol. Microbiol.">
        <title>The Global Catalogue of Microorganisms (GCM) 10K type strain sequencing project: providing services to taxonomists for standard genome sequencing and annotation.</title>
        <authorList>
            <consortium name="The Broad Institute Genomics Platform"/>
            <consortium name="The Broad Institute Genome Sequencing Center for Infectious Disease"/>
            <person name="Wu L."/>
            <person name="Ma J."/>
        </authorList>
    </citation>
    <scope>NUCLEOTIDE SEQUENCE [LARGE SCALE GENOMIC DNA]</scope>
    <source>
        <strain evidence="3">JCM 17939</strain>
    </source>
</reference>
<dbReference type="EMBL" id="BAABHK010000004">
    <property type="protein sequence ID" value="GAA4626279.1"/>
    <property type="molecule type" value="Genomic_DNA"/>
</dbReference>
<comment type="caution">
    <text evidence="2">The sequence shown here is derived from an EMBL/GenBank/DDBJ whole genome shotgun (WGS) entry which is preliminary data.</text>
</comment>
<keyword evidence="3" id="KW-1185">Reference proteome</keyword>
<organism evidence="2 3">
    <name type="scientific">Actinoallomurus vinaceus</name>
    <dbReference type="NCBI Taxonomy" id="1080074"/>
    <lineage>
        <taxon>Bacteria</taxon>
        <taxon>Bacillati</taxon>
        <taxon>Actinomycetota</taxon>
        <taxon>Actinomycetes</taxon>
        <taxon>Streptosporangiales</taxon>
        <taxon>Thermomonosporaceae</taxon>
        <taxon>Actinoallomurus</taxon>
    </lineage>
</organism>
<proteinExistence type="predicted"/>
<evidence type="ECO:0000256" key="1">
    <source>
        <dbReference type="SAM" id="MobiDB-lite"/>
    </source>
</evidence>
<evidence type="ECO:0000313" key="2">
    <source>
        <dbReference type="EMBL" id="GAA4626279.1"/>
    </source>
</evidence>
<name>A0ABP8UAB0_9ACTN</name>
<evidence type="ECO:0000313" key="3">
    <source>
        <dbReference type="Proteomes" id="UP001501442"/>
    </source>
</evidence>
<gene>
    <name evidence="2" type="ORF">GCM10023196_033880</name>
</gene>